<dbReference type="OrthoDB" id="6361295at2"/>
<sequence>MTDPAGTQPLPSAEAGRILVLLDASHASQAALEAAATLAATLQGELQAIFVEEADLLRSAAYPFTREIGSLSGQPRPLETGLLETRLRRRAAHLRRAAEQAAARARIHCSLEVRRGSVRREVLALTTPGDFLVLGKIGWSAATGSRLGSTARSLVHEAPGRVHLTGTRPTRPDSPVLVVVDAPETAHEALVFARARARQQRRPLTVLLVPLDDPDAARERDRALSEWVATDDPPVRVRSLRSSAPRELLRTLERQPAAEVVLGRRSPLLAGPQGDALLGALEPPVTITP</sequence>
<protein>
    <recommendedName>
        <fullName evidence="1">UspA domain-containing protein</fullName>
    </recommendedName>
</protein>
<dbReference type="RefSeq" id="WP_018946497.1">
    <property type="nucleotide sequence ID" value="NZ_MUZR01000017.1"/>
</dbReference>
<proteinExistence type="predicted"/>
<dbReference type="Proteomes" id="UP000189177">
    <property type="component" value="Unassembled WGS sequence"/>
</dbReference>
<dbReference type="EMBL" id="MUZR01000017">
    <property type="protein sequence ID" value="OOC10349.1"/>
    <property type="molecule type" value="Genomic_DNA"/>
</dbReference>
<comment type="caution">
    <text evidence="2">The sequence shown here is derived from an EMBL/GenBank/DDBJ whole genome shotgun (WGS) entry which is preliminary data.</text>
</comment>
<name>A0A1V2ZZ37_9GAMM</name>
<reference evidence="2 3" key="1">
    <citation type="submission" date="2017-02" db="EMBL/GenBank/DDBJ databases">
        <title>Genomic diversity within the haloalkaliphilic genus Thioalkalivibrio.</title>
        <authorList>
            <person name="Ahn A.-C."/>
            <person name="Meier-Kolthoff J."/>
            <person name="Overmars L."/>
            <person name="Richter M."/>
            <person name="Woyke T."/>
            <person name="Sorokin D.Y."/>
            <person name="Muyzer G."/>
        </authorList>
    </citation>
    <scope>NUCLEOTIDE SEQUENCE [LARGE SCALE GENOMIC DNA]</scope>
    <source>
        <strain evidence="2 3">HL17</strain>
    </source>
</reference>
<keyword evidence="3" id="KW-1185">Reference proteome</keyword>
<organism evidence="2 3">
    <name type="scientific">Thioalkalivibrio halophilus</name>
    <dbReference type="NCBI Taxonomy" id="252474"/>
    <lineage>
        <taxon>Bacteria</taxon>
        <taxon>Pseudomonadati</taxon>
        <taxon>Pseudomonadota</taxon>
        <taxon>Gammaproteobacteria</taxon>
        <taxon>Chromatiales</taxon>
        <taxon>Ectothiorhodospiraceae</taxon>
        <taxon>Thioalkalivibrio</taxon>
    </lineage>
</organism>
<gene>
    <name evidence="2" type="ORF">B1A74_06010</name>
</gene>
<evidence type="ECO:0000259" key="1">
    <source>
        <dbReference type="Pfam" id="PF00582"/>
    </source>
</evidence>
<dbReference type="AlphaFoldDB" id="A0A1V2ZZ37"/>
<dbReference type="Pfam" id="PF00582">
    <property type="entry name" value="Usp"/>
    <property type="match status" value="1"/>
</dbReference>
<feature type="domain" description="UspA" evidence="1">
    <location>
        <begin position="17"/>
        <end position="163"/>
    </location>
</feature>
<dbReference type="STRING" id="252474.B1A74_06010"/>
<dbReference type="InterPro" id="IPR006016">
    <property type="entry name" value="UspA"/>
</dbReference>
<accession>A0A1V2ZZ37</accession>
<evidence type="ECO:0000313" key="3">
    <source>
        <dbReference type="Proteomes" id="UP000189177"/>
    </source>
</evidence>
<dbReference type="SUPFAM" id="SSF52402">
    <property type="entry name" value="Adenine nucleotide alpha hydrolases-like"/>
    <property type="match status" value="2"/>
</dbReference>
<evidence type="ECO:0000313" key="2">
    <source>
        <dbReference type="EMBL" id="OOC10349.1"/>
    </source>
</evidence>
<dbReference type="Gene3D" id="3.40.50.12370">
    <property type="match status" value="1"/>
</dbReference>